<evidence type="ECO:0000256" key="1">
    <source>
        <dbReference type="SAM" id="Phobius"/>
    </source>
</evidence>
<feature type="transmembrane region" description="Helical" evidence="1">
    <location>
        <begin position="196"/>
        <end position="216"/>
    </location>
</feature>
<gene>
    <name evidence="2" type="ORF">A2782_00540</name>
</gene>
<feature type="transmembrane region" description="Helical" evidence="1">
    <location>
        <begin position="163"/>
        <end position="184"/>
    </location>
</feature>
<keyword evidence="1" id="KW-1133">Transmembrane helix</keyword>
<name>A0A1G1UYU4_9BACT</name>
<dbReference type="EMBL" id="MHBW01000030">
    <property type="protein sequence ID" value="OGY08251.1"/>
    <property type="molecule type" value="Genomic_DNA"/>
</dbReference>
<protein>
    <recommendedName>
        <fullName evidence="4">Lycopene cyclase domain-containing protein</fullName>
    </recommendedName>
</protein>
<dbReference type="Proteomes" id="UP000177967">
    <property type="component" value="Unassembled WGS sequence"/>
</dbReference>
<dbReference type="STRING" id="1797513.A2782_00540"/>
<dbReference type="AlphaFoldDB" id="A0A1G1UYU4"/>
<evidence type="ECO:0000313" key="3">
    <source>
        <dbReference type="Proteomes" id="UP000177967"/>
    </source>
</evidence>
<proteinExistence type="predicted"/>
<feature type="transmembrane region" description="Helical" evidence="1">
    <location>
        <begin position="236"/>
        <end position="257"/>
    </location>
</feature>
<keyword evidence="1" id="KW-0812">Transmembrane</keyword>
<feature type="transmembrane region" description="Helical" evidence="1">
    <location>
        <begin position="34"/>
        <end position="54"/>
    </location>
</feature>
<organism evidence="2 3">
    <name type="scientific">Candidatus Blackburnbacteria bacterium RIFCSPHIGHO2_01_FULL_43_15b</name>
    <dbReference type="NCBI Taxonomy" id="1797513"/>
    <lineage>
        <taxon>Bacteria</taxon>
        <taxon>Candidatus Blackburniibacteriota</taxon>
    </lineage>
</organism>
<evidence type="ECO:0008006" key="4">
    <source>
        <dbReference type="Google" id="ProtNLM"/>
    </source>
</evidence>
<evidence type="ECO:0000313" key="2">
    <source>
        <dbReference type="EMBL" id="OGY08251.1"/>
    </source>
</evidence>
<accession>A0A1G1UYU4</accession>
<reference evidence="2 3" key="1">
    <citation type="journal article" date="2016" name="Nat. Commun.">
        <title>Thousands of microbial genomes shed light on interconnected biogeochemical processes in an aquifer system.</title>
        <authorList>
            <person name="Anantharaman K."/>
            <person name="Brown C.T."/>
            <person name="Hug L.A."/>
            <person name="Sharon I."/>
            <person name="Castelle C.J."/>
            <person name="Probst A.J."/>
            <person name="Thomas B.C."/>
            <person name="Singh A."/>
            <person name="Wilkins M.J."/>
            <person name="Karaoz U."/>
            <person name="Brodie E.L."/>
            <person name="Williams K.H."/>
            <person name="Hubbard S.S."/>
            <person name="Banfield J.F."/>
        </authorList>
    </citation>
    <scope>NUCLEOTIDE SEQUENCE [LARGE SCALE GENOMIC DNA]</scope>
</reference>
<feature type="transmembrane region" description="Helical" evidence="1">
    <location>
        <begin position="102"/>
        <end position="124"/>
    </location>
</feature>
<sequence length="272" mass="31448">MMLLISGAVLLIISWVIAWNHNLPFSEHSFPFLWLGYILTVNGLSLAIWGHSLLTKLRWRFIHLFLFSIPFWWIFEAANQLVGNWHYVLPHPVSQIEYLLRASLSFSTVIPAVLSTAYLLNSFLQKTWLNSGKKFAVCNYCVLVAFITGIISLFFLYKFPTVSFPLIWLSLVLVTEPLNFSLGIPSWLSQISKGKWAFFVSVTLGTLICGFFWELWNYYSAHKWVYVLPHLSYFKVFEMPILGYLGYLPFGLEVYSFTRLCLGILKKFLGVV</sequence>
<feature type="transmembrane region" description="Helical" evidence="1">
    <location>
        <begin position="136"/>
        <end position="157"/>
    </location>
</feature>
<feature type="transmembrane region" description="Helical" evidence="1">
    <location>
        <begin position="61"/>
        <end position="82"/>
    </location>
</feature>
<comment type="caution">
    <text evidence="2">The sequence shown here is derived from an EMBL/GenBank/DDBJ whole genome shotgun (WGS) entry which is preliminary data.</text>
</comment>
<keyword evidence="1" id="KW-0472">Membrane</keyword>